<dbReference type="Proteomes" id="UP000018817">
    <property type="component" value="Unassembled WGS sequence"/>
</dbReference>
<reference evidence="3 4" key="2">
    <citation type="submission" date="2013-11" db="EMBL/GenBank/DDBJ databases">
        <title>The Genome Sequence of Phytophthora parasitica INRA-310.</title>
        <authorList>
            <consortium name="The Broad Institute Genomics Platform"/>
            <person name="Russ C."/>
            <person name="Tyler B."/>
            <person name="Panabieres F."/>
            <person name="Shan W."/>
            <person name="Tripathy S."/>
            <person name="Grunwald N."/>
            <person name="Machado M."/>
            <person name="Johnson C.S."/>
            <person name="Arredondo F."/>
            <person name="Hong C."/>
            <person name="Coffey M."/>
            <person name="Young S.K."/>
            <person name="Zeng Q."/>
            <person name="Gargeya S."/>
            <person name="Fitzgerald M."/>
            <person name="Abouelleil A."/>
            <person name="Alvarado L."/>
            <person name="Chapman S.B."/>
            <person name="Gainer-Dewar J."/>
            <person name="Goldberg J."/>
            <person name="Griggs A."/>
            <person name="Gujja S."/>
            <person name="Hansen M."/>
            <person name="Howarth C."/>
            <person name="Imamovic A."/>
            <person name="Ireland A."/>
            <person name="Larimer J."/>
            <person name="McCowan C."/>
            <person name="Murphy C."/>
            <person name="Pearson M."/>
            <person name="Poon T.W."/>
            <person name="Priest M."/>
            <person name="Roberts A."/>
            <person name="Saif S."/>
            <person name="Shea T."/>
            <person name="Sykes S."/>
            <person name="Wortman J."/>
            <person name="Nusbaum C."/>
            <person name="Birren B."/>
        </authorList>
    </citation>
    <scope>NUCLEOTIDE SEQUENCE [LARGE SCALE GENOMIC DNA]</scope>
    <source>
        <strain evidence="3 4">INRA-310</strain>
    </source>
</reference>
<evidence type="ECO:0000256" key="1">
    <source>
        <dbReference type="SAM" id="MobiDB-lite"/>
    </source>
</evidence>
<feature type="transmembrane region" description="Helical" evidence="2">
    <location>
        <begin position="181"/>
        <end position="205"/>
    </location>
</feature>
<dbReference type="EMBL" id="KI669561">
    <property type="protein sequence ID" value="ETN23770.1"/>
    <property type="molecule type" value="Genomic_DNA"/>
</dbReference>
<feature type="transmembrane region" description="Helical" evidence="2">
    <location>
        <begin position="68"/>
        <end position="91"/>
    </location>
</feature>
<feature type="transmembrane region" description="Helical" evidence="2">
    <location>
        <begin position="21"/>
        <end position="48"/>
    </location>
</feature>
<evidence type="ECO:0000313" key="3">
    <source>
        <dbReference type="EMBL" id="ETN23770.1"/>
    </source>
</evidence>
<dbReference type="RefSeq" id="XP_008889920.1">
    <property type="nucleotide sequence ID" value="XM_008891672.1"/>
</dbReference>
<protein>
    <submittedName>
        <fullName evidence="3">Uncharacterized protein</fullName>
    </submittedName>
</protein>
<sequence>MSRLMFKAPTEVVKLSYWGFAVWWFIILGVHVVTCVYTALYSYSYWVLMDTYLNNYLETFEIGMPPPYHHTIAIAHAVLSVLHAVGILLMLSGSIWQRSLAFTPFSTCDAGVKSDEVKSDRTSSALLQSFTKVYTKISDRHGLFGVNGVHFHVLLIVREVIETGLQTIQAYRMSVLLPRTLLNRFFVILVVTNCWSSVLVYSAFFKGDEASRRFACIVLDCVLDLVSCMGVELIIVLSYAKQYDLQMWGFSDYLWRNDEWAARVLNEFRMVFVVSWSDLASRAIFSIGLILTTTNMKELLQRLPRQKNQIAESSNQFTESTSLRTIKEQIKGEKLNTVLPTQSQTPATNLRQEDKSSKQTKLVKSGDSYRGTKLRTYCARLMLRAAHLFFGAWGILVLGLHIQASVQPTLPQCLMQVRPWATSRPSCYLVDLDCYSLAITGKMSEVEEKWSEFDSSTVVQLLIRHCPALEMPPSIGKFNALHGVKVYNSTIADWGESAAFTSANHPNILSIYLVRVNMTDGLLPTGFQSSDFPPNLFDIEFCVTNLRAVPDDLDLKWPRKAEILLEYCQLTSIPSVLVRLEPKYLAFTANPITQVPAEVFEIPGLRTLGLGQLNLNELPRNVTNPSPSLNMIFLDGTNISIFWSWMDDIVTMETWGLLVLSLTPYCVDLEAIQNGVANAFSTPPSPDYAPILMDPSQANVYPVYYVVSCDPSWLGTYYFIDLDDENMAISPAPALVRP</sequence>
<dbReference type="OrthoDB" id="1053178at2759"/>
<keyword evidence="2" id="KW-0472">Membrane</keyword>
<name>W2RGU9_PHYN3</name>
<dbReference type="VEuPathDB" id="FungiDB:PPTG_00294"/>
<keyword evidence="2" id="KW-1133">Transmembrane helix</keyword>
<keyword evidence="2" id="KW-0812">Transmembrane</keyword>
<accession>W2RGU9</accession>
<dbReference type="AlphaFoldDB" id="W2RGU9"/>
<feature type="compositionally biased region" description="Polar residues" evidence="1">
    <location>
        <begin position="338"/>
        <end position="350"/>
    </location>
</feature>
<proteinExistence type="predicted"/>
<gene>
    <name evidence="3" type="ORF">PPTG_00294</name>
</gene>
<feature type="transmembrane region" description="Helical" evidence="2">
    <location>
        <begin position="217"/>
        <end position="240"/>
    </location>
</feature>
<dbReference type="GeneID" id="20170674"/>
<feature type="transmembrane region" description="Helical" evidence="2">
    <location>
        <begin position="381"/>
        <end position="402"/>
    </location>
</feature>
<evidence type="ECO:0000313" key="4">
    <source>
        <dbReference type="Proteomes" id="UP000018817"/>
    </source>
</evidence>
<feature type="region of interest" description="Disordered" evidence="1">
    <location>
        <begin position="337"/>
        <end position="364"/>
    </location>
</feature>
<organism evidence="3 4">
    <name type="scientific">Phytophthora nicotianae (strain INRA-310)</name>
    <name type="common">Phytophthora parasitica</name>
    <dbReference type="NCBI Taxonomy" id="761204"/>
    <lineage>
        <taxon>Eukaryota</taxon>
        <taxon>Sar</taxon>
        <taxon>Stramenopiles</taxon>
        <taxon>Oomycota</taxon>
        <taxon>Peronosporomycetes</taxon>
        <taxon>Peronosporales</taxon>
        <taxon>Peronosporaceae</taxon>
        <taxon>Phytophthora</taxon>
    </lineage>
</organism>
<dbReference type="InterPro" id="IPR032675">
    <property type="entry name" value="LRR_dom_sf"/>
</dbReference>
<dbReference type="Gene3D" id="3.80.10.10">
    <property type="entry name" value="Ribonuclease Inhibitor"/>
    <property type="match status" value="1"/>
</dbReference>
<dbReference type="OMA" id="TYCARLM"/>
<dbReference type="SUPFAM" id="SSF52058">
    <property type="entry name" value="L domain-like"/>
    <property type="match status" value="1"/>
</dbReference>
<evidence type="ECO:0000256" key="2">
    <source>
        <dbReference type="SAM" id="Phobius"/>
    </source>
</evidence>
<reference evidence="4" key="1">
    <citation type="submission" date="2011-12" db="EMBL/GenBank/DDBJ databases">
        <authorList>
            <consortium name="The Broad Institute Genome Sequencing Platform"/>
            <person name="Russ C."/>
            <person name="Tyler B."/>
            <person name="Panabieres F."/>
            <person name="Shan W."/>
            <person name="Tripathy S."/>
            <person name="Grunwald N."/>
            <person name="Machado M."/>
            <person name="Young S.K."/>
            <person name="Zeng Q."/>
            <person name="Gargeya S."/>
            <person name="Fitzgerald M."/>
            <person name="Haas B."/>
            <person name="Abouelleil A."/>
            <person name="Alvarado L."/>
            <person name="Arachchi H.M."/>
            <person name="Berlin A."/>
            <person name="Chapman S.B."/>
            <person name="Gearin G."/>
            <person name="Goldberg J."/>
            <person name="Griggs A."/>
            <person name="Gujja S."/>
            <person name="Hansen M."/>
            <person name="Heiman D."/>
            <person name="Howarth C."/>
            <person name="Larimer J."/>
            <person name="Lui A."/>
            <person name="MacDonald P.J.P."/>
            <person name="McCowen C."/>
            <person name="Montmayeur A."/>
            <person name="Murphy C."/>
            <person name="Neiman D."/>
            <person name="Pearson M."/>
            <person name="Priest M."/>
            <person name="Roberts A."/>
            <person name="Saif S."/>
            <person name="Shea T."/>
            <person name="Sisk P."/>
            <person name="Stolte C."/>
            <person name="Sykes S."/>
            <person name="Wortman J."/>
            <person name="Nusbaum C."/>
            <person name="Birren B."/>
        </authorList>
    </citation>
    <scope>NUCLEOTIDE SEQUENCE [LARGE SCALE GENOMIC DNA]</scope>
    <source>
        <strain evidence="4">INRA-310</strain>
    </source>
</reference>
<dbReference type="STRING" id="761204.W2RGU9"/>